<accession>A0A9Q4PYC7</accession>
<dbReference type="AlphaFoldDB" id="A0A9Q4PYC7"/>
<evidence type="ECO:0000313" key="2">
    <source>
        <dbReference type="Proteomes" id="UP001143747"/>
    </source>
</evidence>
<name>A0A9Q4PYC7_9EURY</name>
<keyword evidence="2" id="KW-1185">Reference proteome</keyword>
<dbReference type="EMBL" id="JAKELO010000002">
    <property type="protein sequence ID" value="MDE4907662.1"/>
    <property type="molecule type" value="Genomic_DNA"/>
</dbReference>
<comment type="caution">
    <text evidence="1">The sequence shown here is derived from an EMBL/GenBank/DDBJ whole genome shotgun (WGS) entry which is preliminary data.</text>
</comment>
<proteinExistence type="predicted"/>
<protein>
    <submittedName>
        <fullName evidence="1">Uncharacterized protein</fullName>
    </submittedName>
</protein>
<dbReference type="Proteomes" id="UP001143747">
    <property type="component" value="Unassembled WGS sequence"/>
</dbReference>
<organism evidence="1 2">
    <name type="scientific">Methanogenium marinum</name>
    <dbReference type="NCBI Taxonomy" id="348610"/>
    <lineage>
        <taxon>Archaea</taxon>
        <taxon>Methanobacteriati</taxon>
        <taxon>Methanobacteriota</taxon>
        <taxon>Stenosarchaea group</taxon>
        <taxon>Methanomicrobia</taxon>
        <taxon>Methanomicrobiales</taxon>
        <taxon>Methanomicrobiaceae</taxon>
        <taxon>Methanogenium</taxon>
    </lineage>
</organism>
<dbReference type="RefSeq" id="WP_274924310.1">
    <property type="nucleotide sequence ID" value="NZ_JAKELO010000002.1"/>
</dbReference>
<gene>
    <name evidence="1" type="ORF">L0665_03425</name>
</gene>
<sequence length="55" mass="5948">MVIKRAQAQDCIGIVFCLNDPTVSDYSYLTLARKAKESGLLVGCSTNGNFTALSY</sequence>
<reference evidence="1" key="1">
    <citation type="submission" date="2022-01" db="EMBL/GenBank/DDBJ databases">
        <title>Draft genome of Methanogenium marinum DSM 15558.</title>
        <authorList>
            <person name="Chen S.-C."/>
            <person name="You Y.-T."/>
        </authorList>
    </citation>
    <scope>NUCLEOTIDE SEQUENCE</scope>
    <source>
        <strain evidence="1">DSM 15558</strain>
    </source>
</reference>
<evidence type="ECO:0000313" key="1">
    <source>
        <dbReference type="EMBL" id="MDE4907662.1"/>
    </source>
</evidence>